<dbReference type="Gene3D" id="3.30.70.2120">
    <property type="match status" value="1"/>
</dbReference>
<keyword evidence="8" id="KW-0966">Cell projection</keyword>
<comment type="subunit">
    <text evidence="2 5">Homopentamer.</text>
</comment>
<dbReference type="InterPro" id="IPR040026">
    <property type="entry name" value="FliD"/>
</dbReference>
<evidence type="ECO:0000256" key="4">
    <source>
        <dbReference type="ARBA" id="ARBA00023143"/>
    </source>
</evidence>
<dbReference type="AlphaFoldDB" id="A0A1I3WVS0"/>
<keyword evidence="8" id="KW-0969">Cilium</keyword>
<feature type="coiled-coil region" evidence="5">
    <location>
        <begin position="393"/>
        <end position="420"/>
    </location>
</feature>
<dbReference type="GO" id="GO:0009424">
    <property type="term" value="C:bacterial-type flagellum hook"/>
    <property type="evidence" value="ECO:0007669"/>
    <property type="project" value="UniProtKB-UniRule"/>
</dbReference>
<dbReference type="Pfam" id="PF07196">
    <property type="entry name" value="Flagellin_IN"/>
    <property type="match status" value="1"/>
</dbReference>
<dbReference type="STRING" id="45496.SAMN04488079_10547"/>
<dbReference type="Pfam" id="PF02465">
    <property type="entry name" value="FliD_N"/>
    <property type="match status" value="1"/>
</dbReference>
<keyword evidence="5" id="KW-0964">Secreted</keyword>
<evidence type="ECO:0000313" key="8">
    <source>
        <dbReference type="EMBL" id="SFK10501.1"/>
    </source>
</evidence>
<dbReference type="GO" id="GO:0007155">
    <property type="term" value="P:cell adhesion"/>
    <property type="evidence" value="ECO:0007669"/>
    <property type="project" value="InterPro"/>
</dbReference>
<keyword evidence="8" id="KW-0282">Flagellum</keyword>
<evidence type="ECO:0000256" key="2">
    <source>
        <dbReference type="ARBA" id="ARBA00011255"/>
    </source>
</evidence>
<name>A0A1I3WVS0_9GAMM</name>
<comment type="subcellular location">
    <subcellularLocation>
        <location evidence="5">Secreted</location>
    </subcellularLocation>
    <subcellularLocation>
        <location evidence="5">Bacterial flagellum</location>
    </subcellularLocation>
</comment>
<keyword evidence="3 5" id="KW-0175">Coiled coil</keyword>
<keyword evidence="4 5" id="KW-0975">Bacterial flagellum</keyword>
<evidence type="ECO:0000256" key="5">
    <source>
        <dbReference type="RuleBase" id="RU362066"/>
    </source>
</evidence>
<dbReference type="InterPro" id="IPR010809">
    <property type="entry name" value="FliD_C"/>
</dbReference>
<dbReference type="EMBL" id="FOSH01000005">
    <property type="protein sequence ID" value="SFK10501.1"/>
    <property type="molecule type" value="Genomic_DNA"/>
</dbReference>
<comment type="similarity">
    <text evidence="1 5">Belongs to the FliD family.</text>
</comment>
<dbReference type="Proteomes" id="UP000198924">
    <property type="component" value="Unassembled WGS sequence"/>
</dbReference>
<dbReference type="InterPro" id="IPR003481">
    <property type="entry name" value="FliD_N"/>
</dbReference>
<evidence type="ECO:0000256" key="3">
    <source>
        <dbReference type="ARBA" id="ARBA00023054"/>
    </source>
</evidence>
<dbReference type="GO" id="GO:0071973">
    <property type="term" value="P:bacterial-type flagellum-dependent cell motility"/>
    <property type="evidence" value="ECO:0007669"/>
    <property type="project" value="TreeGrafter"/>
</dbReference>
<dbReference type="Pfam" id="PF07195">
    <property type="entry name" value="FliD_C"/>
    <property type="match status" value="1"/>
</dbReference>
<evidence type="ECO:0000256" key="1">
    <source>
        <dbReference type="ARBA" id="ARBA00009764"/>
    </source>
</evidence>
<evidence type="ECO:0000313" key="9">
    <source>
        <dbReference type="Proteomes" id="UP000198924"/>
    </source>
</evidence>
<proteinExistence type="inferred from homology"/>
<dbReference type="PANTHER" id="PTHR30288">
    <property type="entry name" value="FLAGELLAR CAP/ASSEMBLY PROTEIN FLID"/>
    <property type="match status" value="1"/>
</dbReference>
<dbReference type="RefSeq" id="WP_091712127.1">
    <property type="nucleotide sequence ID" value="NZ_FOSH01000005.1"/>
</dbReference>
<protein>
    <recommendedName>
        <fullName evidence="5">Flagellar hook-associated protein 2</fullName>
        <shortName evidence="5">HAP2</shortName>
    </recommendedName>
    <alternativeName>
        <fullName evidence="5">Flagellar cap protein</fullName>
    </alternativeName>
</protein>
<dbReference type="InterPro" id="IPR010810">
    <property type="entry name" value="Flagellin_hook_IN_motif"/>
</dbReference>
<dbReference type="GO" id="GO:0009421">
    <property type="term" value="C:bacterial-type flagellum filament cap"/>
    <property type="evidence" value="ECO:0007669"/>
    <property type="project" value="InterPro"/>
</dbReference>
<dbReference type="OrthoDB" id="5980200at2"/>
<sequence>MATISSLGVGTGLDLEGIVTGLMDIERQPLNRLKSKESLINAQISAYGSFKSKLDSFQTAMASLASASSFKVFQANSQDEDLFTATSTSSASAGSYNIDVTQVASRDKLASSAFTDYNSVVGEGTLSISVGSESFDVAIDSSNSSLAGIRTAINNASDNTGVTASIITDDSGARLVLTSNETGTENAISVSVSGDSDGNNTDTSGLSSFVYSSGGTQNLSSISTAKDAIVNIDGFTTTSSSNSIANAIDGVTLNVKDVGSSTLEITRNDEAILESVNEFASAYNALMTEINSQRKGQLEADSTLLTIERQVRDVFNSGASITGSSFSYLVEAGISFDKNGVMTVNEDKVNEVLSSDFNSFANLFSAEGEGFANRLESLADTWLQTDGLIDSREEGLNSRLKRMDSQKEQMESRLEMTETRLRAQYAAMDTLVSSLQSQGNYLISQLSAMNSN</sequence>
<accession>A0A1I3WVS0</accession>
<dbReference type="GO" id="GO:0005576">
    <property type="term" value="C:extracellular region"/>
    <property type="evidence" value="ECO:0007669"/>
    <property type="project" value="UniProtKB-SubCell"/>
</dbReference>
<keyword evidence="9" id="KW-1185">Reference proteome</keyword>
<dbReference type="PANTHER" id="PTHR30288:SF0">
    <property type="entry name" value="FLAGELLAR HOOK-ASSOCIATED PROTEIN 2"/>
    <property type="match status" value="1"/>
</dbReference>
<organism evidence="8 9">
    <name type="scientific">Methylophaga sulfidovorans</name>
    <dbReference type="NCBI Taxonomy" id="45496"/>
    <lineage>
        <taxon>Bacteria</taxon>
        <taxon>Pseudomonadati</taxon>
        <taxon>Pseudomonadota</taxon>
        <taxon>Gammaproteobacteria</taxon>
        <taxon>Thiotrichales</taxon>
        <taxon>Piscirickettsiaceae</taxon>
        <taxon>Methylophaga</taxon>
    </lineage>
</organism>
<comment type="function">
    <text evidence="5">Required for morphogenesis and for the elongation of the flagellar filament by facilitating polymerization of the flagellin monomers at the tip of growing filament. Forms a capping structure, which prevents flagellin subunits (transported through the central channel of the flagellum) from leaking out without polymerization at the distal end.</text>
</comment>
<gene>
    <name evidence="8" type="ORF">SAMN04488079_10547</name>
</gene>
<evidence type="ECO:0000259" key="7">
    <source>
        <dbReference type="Pfam" id="PF07195"/>
    </source>
</evidence>
<evidence type="ECO:0000259" key="6">
    <source>
        <dbReference type="Pfam" id="PF02465"/>
    </source>
</evidence>
<feature type="domain" description="Flagellar hook-associated protein 2 N-terminal" evidence="6">
    <location>
        <begin position="11"/>
        <end position="106"/>
    </location>
</feature>
<reference evidence="9" key="1">
    <citation type="submission" date="2016-10" db="EMBL/GenBank/DDBJ databases">
        <authorList>
            <person name="Varghese N."/>
            <person name="Submissions S."/>
        </authorList>
    </citation>
    <scope>NUCLEOTIDE SEQUENCE [LARGE SCALE GENOMIC DNA]</scope>
    <source>
        <strain evidence="9">DSM 11578</strain>
    </source>
</reference>
<feature type="domain" description="Flagellar hook-associated protein 2 C-terminal" evidence="7">
    <location>
        <begin position="225"/>
        <end position="437"/>
    </location>
</feature>